<dbReference type="AlphaFoldDB" id="A0A1W1WDL2"/>
<accession>A0A1W1WDL2</accession>
<evidence type="ECO:0000256" key="1">
    <source>
        <dbReference type="ARBA" id="ARBA00022679"/>
    </source>
</evidence>
<protein>
    <submittedName>
        <fullName evidence="4">Glycosyltransferase involved in cell wall bisynthesis</fullName>
    </submittedName>
</protein>
<name>A0A1W1WDL2_SULTA</name>
<dbReference type="Gene3D" id="3.40.50.2000">
    <property type="entry name" value="Glycogen Phosphorylase B"/>
    <property type="match status" value="2"/>
</dbReference>
<dbReference type="RefSeq" id="WP_242940650.1">
    <property type="nucleotide sequence ID" value="NZ_FWWY01000001.1"/>
</dbReference>
<sequence>MTRPVIGIDARYGMHSPRRGIGEYIYQLLRHLADIPRPYDLYLYADERADNETIKQFRSAFPIEILKAPNFFWWEQLAMPYAARSMSLIHGTANIGPLRTRQPLVLTVHDVIEWHRGKDFGGQIPLRHHLSRLYRMNALNYLVRKSSLIFTVSHHAAQDIAATLNVPIDNIMVTPLAPKYQSDNIMWPKKPFVLVLGAMDPRKNLALVMKTAAMLVRRGVHFKVVGIESHHLSRVMQETVVPDNVELCSMINDVALADLYAEASCFVYPSLYEGFGLPILEAMSLGCPVITGTNSSLPEIGGDAAFYVDSLDPSHWADAIWQVITHPEQQKNLAERGQQRAGRFDWNKTASLTDEGYRRVLGL</sequence>
<reference evidence="5" key="1">
    <citation type="submission" date="2017-04" db="EMBL/GenBank/DDBJ databases">
        <authorList>
            <person name="Varghese N."/>
            <person name="Submissions S."/>
        </authorList>
    </citation>
    <scope>NUCLEOTIDE SEQUENCE [LARGE SCALE GENOMIC DNA]</scope>
    <source>
        <strain evidence="5">DSM 9293</strain>
    </source>
</reference>
<dbReference type="CDD" id="cd03809">
    <property type="entry name" value="GT4_MtfB-like"/>
    <property type="match status" value="1"/>
</dbReference>
<dbReference type="GO" id="GO:0009103">
    <property type="term" value="P:lipopolysaccharide biosynthetic process"/>
    <property type="evidence" value="ECO:0007669"/>
    <property type="project" value="TreeGrafter"/>
</dbReference>
<dbReference type="EMBL" id="FWWY01000001">
    <property type="protein sequence ID" value="SMC04401.1"/>
    <property type="molecule type" value="Genomic_DNA"/>
</dbReference>
<dbReference type="InterPro" id="IPR001296">
    <property type="entry name" value="Glyco_trans_1"/>
</dbReference>
<dbReference type="Pfam" id="PF13439">
    <property type="entry name" value="Glyco_transf_4"/>
    <property type="match status" value="1"/>
</dbReference>
<feature type="domain" description="Glycosyl transferase family 1" evidence="2">
    <location>
        <begin position="189"/>
        <end position="340"/>
    </location>
</feature>
<keyword evidence="1 4" id="KW-0808">Transferase</keyword>
<organism evidence="4 5">
    <name type="scientific">Sulfobacillus thermosulfidooxidans (strain DSM 9293 / VKM B-1269 / AT-1)</name>
    <dbReference type="NCBI Taxonomy" id="929705"/>
    <lineage>
        <taxon>Bacteria</taxon>
        <taxon>Bacillati</taxon>
        <taxon>Bacillota</taxon>
        <taxon>Clostridia</taxon>
        <taxon>Eubacteriales</taxon>
        <taxon>Clostridiales Family XVII. Incertae Sedis</taxon>
        <taxon>Sulfobacillus</taxon>
    </lineage>
</organism>
<dbReference type="Pfam" id="PF00534">
    <property type="entry name" value="Glycos_transf_1"/>
    <property type="match status" value="1"/>
</dbReference>
<proteinExistence type="predicted"/>
<evidence type="ECO:0000259" key="2">
    <source>
        <dbReference type="Pfam" id="PF00534"/>
    </source>
</evidence>
<dbReference type="GO" id="GO:0016757">
    <property type="term" value="F:glycosyltransferase activity"/>
    <property type="evidence" value="ECO:0007669"/>
    <property type="project" value="InterPro"/>
</dbReference>
<gene>
    <name evidence="4" type="ORF">SAMN00768000_1633</name>
</gene>
<evidence type="ECO:0000259" key="3">
    <source>
        <dbReference type="Pfam" id="PF13439"/>
    </source>
</evidence>
<dbReference type="PANTHER" id="PTHR46401:SF2">
    <property type="entry name" value="GLYCOSYLTRANSFERASE WBBK-RELATED"/>
    <property type="match status" value="1"/>
</dbReference>
<evidence type="ECO:0000313" key="4">
    <source>
        <dbReference type="EMBL" id="SMC04401.1"/>
    </source>
</evidence>
<dbReference type="Proteomes" id="UP000192660">
    <property type="component" value="Unassembled WGS sequence"/>
</dbReference>
<keyword evidence="5" id="KW-1185">Reference proteome</keyword>
<dbReference type="STRING" id="28034.BFX07_01225"/>
<dbReference type="InterPro" id="IPR028098">
    <property type="entry name" value="Glyco_trans_4-like_N"/>
</dbReference>
<feature type="domain" description="Glycosyltransferase subfamily 4-like N-terminal" evidence="3">
    <location>
        <begin position="20"/>
        <end position="175"/>
    </location>
</feature>
<dbReference type="PANTHER" id="PTHR46401">
    <property type="entry name" value="GLYCOSYLTRANSFERASE WBBK-RELATED"/>
    <property type="match status" value="1"/>
</dbReference>
<evidence type="ECO:0000313" key="5">
    <source>
        <dbReference type="Proteomes" id="UP000192660"/>
    </source>
</evidence>
<dbReference type="SUPFAM" id="SSF53756">
    <property type="entry name" value="UDP-Glycosyltransferase/glycogen phosphorylase"/>
    <property type="match status" value="1"/>
</dbReference>